<evidence type="ECO:0000256" key="1">
    <source>
        <dbReference type="ARBA" id="ARBA00006583"/>
    </source>
</evidence>
<dbReference type="GO" id="GO:0006275">
    <property type="term" value="P:regulation of DNA replication"/>
    <property type="evidence" value="ECO:0007669"/>
    <property type="project" value="UniProtKB-UniRule"/>
</dbReference>
<dbReference type="SMART" id="SM00760">
    <property type="entry name" value="Bac_DnaA_C"/>
    <property type="match status" value="1"/>
</dbReference>
<protein>
    <recommendedName>
        <fullName evidence="8 9">Chromosomal replication initiator protein DnaA</fullName>
    </recommendedName>
</protein>
<dbReference type="CDD" id="cd00009">
    <property type="entry name" value="AAA"/>
    <property type="match status" value="1"/>
</dbReference>
<keyword evidence="4 8" id="KW-0547">Nucleotide-binding</keyword>
<dbReference type="EMBL" id="MGFS01000028">
    <property type="protein sequence ID" value="OGM10814.1"/>
    <property type="molecule type" value="Genomic_DNA"/>
</dbReference>
<dbReference type="GO" id="GO:0008289">
    <property type="term" value="F:lipid binding"/>
    <property type="evidence" value="ECO:0007669"/>
    <property type="project" value="UniProtKB-KW"/>
</dbReference>
<evidence type="ECO:0000256" key="4">
    <source>
        <dbReference type="ARBA" id="ARBA00022741"/>
    </source>
</evidence>
<feature type="binding site" evidence="8">
    <location>
        <position position="172"/>
    </location>
    <ligand>
        <name>ATP</name>
        <dbReference type="ChEBI" id="CHEBI:30616"/>
    </ligand>
</feature>
<dbReference type="GO" id="GO:0005737">
    <property type="term" value="C:cytoplasm"/>
    <property type="evidence" value="ECO:0007669"/>
    <property type="project" value="UniProtKB-SubCell"/>
</dbReference>
<dbReference type="InterPro" id="IPR003593">
    <property type="entry name" value="AAA+_ATPase"/>
</dbReference>
<evidence type="ECO:0000256" key="2">
    <source>
        <dbReference type="ARBA" id="ARBA00022490"/>
    </source>
</evidence>
<keyword evidence="7 8" id="KW-0238">DNA-binding</keyword>
<dbReference type="SMART" id="SM00382">
    <property type="entry name" value="AAA"/>
    <property type="match status" value="1"/>
</dbReference>
<comment type="similarity">
    <text evidence="1 8 11">Belongs to the DnaA family.</text>
</comment>
<gene>
    <name evidence="8" type="primary">dnaA</name>
    <name evidence="14" type="ORF">A2Z22_02925</name>
</gene>
<comment type="domain">
    <text evidence="8">Domain I is involved in oligomerization and binding regulators, domain II is flexibile and of varying length in different bacteria, domain III forms the AAA+ region, while domain IV binds dsDNA.</text>
</comment>
<dbReference type="Pfam" id="PF00308">
    <property type="entry name" value="Bac_DnaA"/>
    <property type="match status" value="1"/>
</dbReference>
<keyword evidence="3 8" id="KW-0235">DNA replication</keyword>
<dbReference type="GO" id="GO:0006270">
    <property type="term" value="P:DNA replication initiation"/>
    <property type="evidence" value="ECO:0007669"/>
    <property type="project" value="UniProtKB-UniRule"/>
</dbReference>
<dbReference type="InterPro" id="IPR001957">
    <property type="entry name" value="Chromosome_initiator_DnaA"/>
</dbReference>
<feature type="domain" description="Chromosomal replication initiator DnaA C-terminal" evidence="13">
    <location>
        <begin position="370"/>
        <end position="439"/>
    </location>
</feature>
<feature type="region of interest" description="Domain I, interacts with DnaA modulators" evidence="8">
    <location>
        <begin position="1"/>
        <end position="101"/>
    </location>
</feature>
<evidence type="ECO:0000256" key="5">
    <source>
        <dbReference type="ARBA" id="ARBA00022840"/>
    </source>
</evidence>
<evidence type="ECO:0000256" key="10">
    <source>
        <dbReference type="RuleBase" id="RU000577"/>
    </source>
</evidence>
<keyword evidence="2 8" id="KW-0963">Cytoplasm</keyword>
<organism evidence="14 15">
    <name type="scientific">Candidatus Woesebacteria bacterium RBG_16_34_12</name>
    <dbReference type="NCBI Taxonomy" id="1802480"/>
    <lineage>
        <taxon>Bacteria</taxon>
        <taxon>Candidatus Woeseibacteriota</taxon>
    </lineage>
</organism>
<comment type="subunit">
    <text evidence="8">Oligomerizes as a right-handed, spiral filament on DNA at oriC.</text>
</comment>
<dbReference type="InterPro" id="IPR038454">
    <property type="entry name" value="DnaA_N_sf"/>
</dbReference>
<evidence type="ECO:0000256" key="9">
    <source>
        <dbReference type="NCBIfam" id="TIGR00362"/>
    </source>
</evidence>
<dbReference type="Gene3D" id="1.10.1750.10">
    <property type="match status" value="1"/>
</dbReference>
<evidence type="ECO:0000256" key="8">
    <source>
        <dbReference type="HAMAP-Rule" id="MF_00377"/>
    </source>
</evidence>
<comment type="caution">
    <text evidence="8">Lacks conserved residue(s) required for the propagation of feature annotation.</text>
</comment>
<dbReference type="Gene3D" id="3.30.300.180">
    <property type="match status" value="1"/>
</dbReference>
<evidence type="ECO:0000259" key="12">
    <source>
        <dbReference type="SMART" id="SM00382"/>
    </source>
</evidence>
<comment type="subcellular location">
    <subcellularLocation>
        <location evidence="8">Cytoplasm</location>
    </subcellularLocation>
</comment>
<feature type="binding site" evidence="8">
    <location>
        <position position="171"/>
    </location>
    <ligand>
        <name>ATP</name>
        <dbReference type="ChEBI" id="CHEBI:30616"/>
    </ligand>
</feature>
<dbReference type="CDD" id="cd06571">
    <property type="entry name" value="Bac_DnaA_C"/>
    <property type="match status" value="1"/>
</dbReference>
<accession>A0A1F7X6U5</accession>
<proteinExistence type="inferred from homology"/>
<dbReference type="GO" id="GO:0005886">
    <property type="term" value="C:plasma membrane"/>
    <property type="evidence" value="ECO:0007669"/>
    <property type="project" value="TreeGrafter"/>
</dbReference>
<dbReference type="Gene3D" id="3.40.50.300">
    <property type="entry name" value="P-loop containing nucleotide triphosphate hydrolases"/>
    <property type="match status" value="1"/>
</dbReference>
<comment type="caution">
    <text evidence="14">The sequence shown here is derived from an EMBL/GenBank/DDBJ whole genome shotgun (WGS) entry which is preliminary data.</text>
</comment>
<dbReference type="NCBIfam" id="TIGR00362">
    <property type="entry name" value="DnaA"/>
    <property type="match status" value="1"/>
</dbReference>
<feature type="binding site" evidence="8">
    <location>
        <position position="173"/>
    </location>
    <ligand>
        <name>ATP</name>
        <dbReference type="ChEBI" id="CHEBI:30616"/>
    </ligand>
</feature>
<dbReference type="InterPro" id="IPR013317">
    <property type="entry name" value="DnaA_dom"/>
</dbReference>
<dbReference type="InterPro" id="IPR027417">
    <property type="entry name" value="P-loop_NTPase"/>
</dbReference>
<reference evidence="14 15" key="1">
    <citation type="journal article" date="2016" name="Nat. Commun.">
        <title>Thousands of microbial genomes shed light on interconnected biogeochemical processes in an aquifer system.</title>
        <authorList>
            <person name="Anantharaman K."/>
            <person name="Brown C.T."/>
            <person name="Hug L.A."/>
            <person name="Sharon I."/>
            <person name="Castelle C.J."/>
            <person name="Probst A.J."/>
            <person name="Thomas B.C."/>
            <person name="Singh A."/>
            <person name="Wilkins M.J."/>
            <person name="Karaoz U."/>
            <person name="Brodie E.L."/>
            <person name="Williams K.H."/>
            <person name="Hubbard S.S."/>
            <person name="Banfield J.F."/>
        </authorList>
    </citation>
    <scope>NUCLEOTIDE SEQUENCE [LARGE SCALE GENOMIC DNA]</scope>
</reference>
<dbReference type="GO" id="GO:0003688">
    <property type="term" value="F:DNA replication origin binding"/>
    <property type="evidence" value="ECO:0007669"/>
    <property type="project" value="UniProtKB-UniRule"/>
</dbReference>
<dbReference type="AlphaFoldDB" id="A0A1F7X6U5"/>
<dbReference type="InterPro" id="IPR024633">
    <property type="entry name" value="DnaA_N_dom"/>
</dbReference>
<dbReference type="SUPFAM" id="SSF48295">
    <property type="entry name" value="TrpR-like"/>
    <property type="match status" value="1"/>
</dbReference>
<feature type="region of interest" description="Domain IV, binds dsDNA" evidence="8">
    <location>
        <begin position="341"/>
        <end position="460"/>
    </location>
</feature>
<feature type="domain" description="AAA+ ATPase" evidence="12">
    <location>
        <begin position="158"/>
        <end position="290"/>
    </location>
</feature>
<evidence type="ECO:0000313" key="15">
    <source>
        <dbReference type="Proteomes" id="UP000177053"/>
    </source>
</evidence>
<dbReference type="SUPFAM" id="SSF52540">
    <property type="entry name" value="P-loop containing nucleoside triphosphate hydrolases"/>
    <property type="match status" value="1"/>
</dbReference>
<dbReference type="Pfam" id="PF08299">
    <property type="entry name" value="Bac_DnaA_C"/>
    <property type="match status" value="1"/>
</dbReference>
<dbReference type="PANTHER" id="PTHR30050">
    <property type="entry name" value="CHROMOSOMAL REPLICATION INITIATOR PROTEIN DNAA"/>
    <property type="match status" value="1"/>
</dbReference>
<sequence length="460" mass="51561">MTVNEHKTINKNQVWNDCLESIKVSVSSAIFNTWFSQTHLVNLEKINQRFLAEIGCHSTFVKNTIEKRYFGLLQDSLIKTLDCECDLIFVVKQITKKSQEEAIQPLFNINQNKERESNLIYVKTKVRTRFTFENFAVSSSNQMAWAAAEAVSKDPGSAYNPLIIWGGVGVGKTHLMNAVGYYLLQENENAKVLFCTGEDFTNGIVEGIRKKTTPEFRAKYRKLTALLIDDIQFIAGKDAVQEEFFHTFNSLASAGGQIILTSDKPPSEISKLEDRLKSRFEAGLIVDIAPPDFELRCAIVQIKAKERQLEIPMDLVQLIAGNIDHARQIEGFLVRLSSEVKLKNSVIDSQLIENLIGKGTSDNSQSIKANPTDIISAVSKYFSVGKRDLLGASRSKPIAEPRQILMYLLRTQLALPLQEVGRIVGGRDHTTVIYAVDKITHIASIDVQIRTDLQGIKNLL</sequence>
<dbReference type="Gene3D" id="1.10.8.60">
    <property type="match status" value="1"/>
</dbReference>
<dbReference type="Proteomes" id="UP000177053">
    <property type="component" value="Unassembled WGS sequence"/>
</dbReference>
<dbReference type="HAMAP" id="MF_00377">
    <property type="entry name" value="DnaA_bact"/>
    <property type="match status" value="1"/>
</dbReference>
<dbReference type="PANTHER" id="PTHR30050:SF2">
    <property type="entry name" value="CHROMOSOMAL REPLICATION INITIATOR PROTEIN DNAA"/>
    <property type="match status" value="1"/>
</dbReference>
<feature type="binding site" evidence="8">
    <location>
        <position position="169"/>
    </location>
    <ligand>
        <name>ATP</name>
        <dbReference type="ChEBI" id="CHEBI:30616"/>
    </ligand>
</feature>
<keyword evidence="5 8" id="KW-0067">ATP-binding</keyword>
<dbReference type="PRINTS" id="PR00051">
    <property type="entry name" value="DNAA"/>
</dbReference>
<comment type="function">
    <text evidence="8 10">Plays an essential role in the initiation and regulation of chromosomal replication. ATP-DnaA binds to the origin of replication (oriC) to initiate formation of the DNA replication initiation complex once per cell cycle. Binds the DnaA box (a 9 base pair repeat at the origin) and separates the double-stranded (ds)DNA. Forms a right-handed helical filament on oriC DNA; dsDNA binds to the exterior of the filament while single-stranded (ss)DNA is stabiized in the filament's interior. The ATP-DnaA-oriC complex binds and stabilizes one strand of the AT-rich DNA unwinding element (DUE), permitting loading of DNA polymerase. After initiation quickly degrades to an ADP-DnaA complex that is not apt for DNA replication. Binds acidic phospholipids.</text>
</comment>
<evidence type="ECO:0000256" key="7">
    <source>
        <dbReference type="ARBA" id="ARBA00023125"/>
    </source>
</evidence>
<evidence type="ECO:0000313" key="14">
    <source>
        <dbReference type="EMBL" id="OGM10814.1"/>
    </source>
</evidence>
<dbReference type="InterPro" id="IPR020591">
    <property type="entry name" value="Chromosome_initiator_DnaA-like"/>
</dbReference>
<keyword evidence="6 8" id="KW-0446">Lipid-binding</keyword>
<evidence type="ECO:0000256" key="11">
    <source>
        <dbReference type="RuleBase" id="RU004227"/>
    </source>
</evidence>
<evidence type="ECO:0000259" key="13">
    <source>
        <dbReference type="SMART" id="SM00760"/>
    </source>
</evidence>
<dbReference type="InterPro" id="IPR010921">
    <property type="entry name" value="Trp_repressor/repl_initiator"/>
</dbReference>
<dbReference type="GO" id="GO:0005524">
    <property type="term" value="F:ATP binding"/>
    <property type="evidence" value="ECO:0007669"/>
    <property type="project" value="UniProtKB-UniRule"/>
</dbReference>
<name>A0A1F7X6U5_9BACT</name>
<dbReference type="InterPro" id="IPR013159">
    <property type="entry name" value="DnaA_C"/>
</dbReference>
<evidence type="ECO:0000256" key="6">
    <source>
        <dbReference type="ARBA" id="ARBA00023121"/>
    </source>
</evidence>
<dbReference type="Pfam" id="PF11638">
    <property type="entry name" value="DnaA_N"/>
    <property type="match status" value="1"/>
</dbReference>
<evidence type="ECO:0000256" key="3">
    <source>
        <dbReference type="ARBA" id="ARBA00022705"/>
    </source>
</evidence>